<dbReference type="Proteomes" id="UP001642540">
    <property type="component" value="Unassembled WGS sequence"/>
</dbReference>
<keyword evidence="2" id="KW-0472">Membrane</keyword>
<evidence type="ECO:0000313" key="4">
    <source>
        <dbReference type="Proteomes" id="UP001642540"/>
    </source>
</evidence>
<sequence length="298" mass="33040">MIWTPTPDYATPQTLSDNATHQTLSDNATPHNTPAYATPYTTSDIATPHTTPDYSVPHTTPTMLPLILPSTMLQLIQPLMILPTILPLILPSTMLLLILPPPMPPLILPPTMLPLILPPTMLLLILPPTMLPVILPPCTGGGNRQLTLAETREIQTKYPNTNRKQQLFDKNVLRLYAIDGCALSTVHGHVFKALIEGLDPRITIKTRQTYSEQLKKAVNIEIIPPLGKSDVVVSDNADMKNCFNLLNIDMDNELRTLLKEKTKMLTPAAIRRELNIPAIVTLRVTTTSTMRVKTLLHV</sequence>
<name>A0ABP1SAF2_9HEXA</name>
<feature type="transmembrane region" description="Helical" evidence="2">
    <location>
        <begin position="106"/>
        <end position="126"/>
    </location>
</feature>
<reference evidence="3 4" key="1">
    <citation type="submission" date="2024-08" db="EMBL/GenBank/DDBJ databases">
        <authorList>
            <person name="Cucini C."/>
            <person name="Frati F."/>
        </authorList>
    </citation>
    <scope>NUCLEOTIDE SEQUENCE [LARGE SCALE GENOMIC DNA]</scope>
</reference>
<keyword evidence="2" id="KW-0812">Transmembrane</keyword>
<feature type="compositionally biased region" description="Polar residues" evidence="1">
    <location>
        <begin position="11"/>
        <end position="32"/>
    </location>
</feature>
<feature type="transmembrane region" description="Helical" evidence="2">
    <location>
        <begin position="79"/>
        <end position="100"/>
    </location>
</feature>
<accession>A0ABP1SAF2</accession>
<keyword evidence="2" id="KW-1133">Transmembrane helix</keyword>
<protein>
    <submittedName>
        <fullName evidence="3">Uncharacterized protein</fullName>
    </submittedName>
</protein>
<keyword evidence="4" id="KW-1185">Reference proteome</keyword>
<organism evidence="3 4">
    <name type="scientific">Orchesella dallaii</name>
    <dbReference type="NCBI Taxonomy" id="48710"/>
    <lineage>
        <taxon>Eukaryota</taxon>
        <taxon>Metazoa</taxon>
        <taxon>Ecdysozoa</taxon>
        <taxon>Arthropoda</taxon>
        <taxon>Hexapoda</taxon>
        <taxon>Collembola</taxon>
        <taxon>Entomobryomorpha</taxon>
        <taxon>Entomobryoidea</taxon>
        <taxon>Orchesellidae</taxon>
        <taxon>Orchesellinae</taxon>
        <taxon>Orchesella</taxon>
    </lineage>
</organism>
<feature type="region of interest" description="Disordered" evidence="1">
    <location>
        <begin position="1"/>
        <end position="32"/>
    </location>
</feature>
<dbReference type="EMBL" id="CAXLJM020000177">
    <property type="protein sequence ID" value="CAL8148797.1"/>
    <property type="molecule type" value="Genomic_DNA"/>
</dbReference>
<evidence type="ECO:0000256" key="2">
    <source>
        <dbReference type="SAM" id="Phobius"/>
    </source>
</evidence>
<proteinExistence type="predicted"/>
<comment type="caution">
    <text evidence="3">The sequence shown here is derived from an EMBL/GenBank/DDBJ whole genome shotgun (WGS) entry which is preliminary data.</text>
</comment>
<evidence type="ECO:0000256" key="1">
    <source>
        <dbReference type="SAM" id="MobiDB-lite"/>
    </source>
</evidence>
<evidence type="ECO:0000313" key="3">
    <source>
        <dbReference type="EMBL" id="CAL8148797.1"/>
    </source>
</evidence>
<gene>
    <name evidence="3" type="ORF">ODALV1_LOCUS31534</name>
</gene>